<protein>
    <recommendedName>
        <fullName evidence="2">UPF0235 protein RM543_06995</fullName>
    </recommendedName>
</protein>
<evidence type="ECO:0000313" key="3">
    <source>
        <dbReference type="EMBL" id="MDT0682423.1"/>
    </source>
</evidence>
<dbReference type="InterPro" id="IPR003746">
    <property type="entry name" value="DUF167"/>
</dbReference>
<gene>
    <name evidence="3" type="ORF">RM543_06995</name>
</gene>
<dbReference type="InterPro" id="IPR036591">
    <property type="entry name" value="YggU-like_sf"/>
</dbReference>
<reference evidence="3 4" key="1">
    <citation type="submission" date="2023-09" db="EMBL/GenBank/DDBJ databases">
        <authorList>
            <person name="Rey-Velasco X."/>
        </authorList>
    </citation>
    <scope>NUCLEOTIDE SEQUENCE [LARGE SCALE GENOMIC DNA]</scope>
    <source>
        <strain evidence="3 4">F158</strain>
    </source>
</reference>
<comment type="caution">
    <text evidence="3">The sequence shown here is derived from an EMBL/GenBank/DDBJ whole genome shotgun (WGS) entry which is preliminary data.</text>
</comment>
<dbReference type="PANTHER" id="PTHR13420:SF7">
    <property type="entry name" value="UPF0235 PROTEIN C15ORF40"/>
    <property type="match status" value="1"/>
</dbReference>
<dbReference type="SMART" id="SM01152">
    <property type="entry name" value="DUF167"/>
    <property type="match status" value="1"/>
</dbReference>
<dbReference type="EMBL" id="JAVRHL010000002">
    <property type="protein sequence ID" value="MDT0682423.1"/>
    <property type="molecule type" value="Genomic_DNA"/>
</dbReference>
<dbReference type="NCBIfam" id="TIGR00251">
    <property type="entry name" value="DUF167 family protein"/>
    <property type="match status" value="1"/>
</dbReference>
<comment type="similarity">
    <text evidence="1 2">Belongs to the UPF0235 family.</text>
</comment>
<accession>A0ABU3DFU2</accession>
<name>A0ABU3DFU2_9RHOB</name>
<dbReference type="HAMAP" id="MF_00634">
    <property type="entry name" value="UPF0235"/>
    <property type="match status" value="1"/>
</dbReference>
<dbReference type="SUPFAM" id="SSF69786">
    <property type="entry name" value="YggU-like"/>
    <property type="match status" value="1"/>
</dbReference>
<dbReference type="Pfam" id="PF02594">
    <property type="entry name" value="DUF167"/>
    <property type="match status" value="1"/>
</dbReference>
<sequence length="84" mass="8756">MKKGALSHLAETGELSVRVTPGASAESVAETDAGLAIRVTAPPADGQANKAVQKLLARALGLPKSRLTLVRGHSARDKTFRIEP</sequence>
<proteinExistence type="inferred from homology"/>
<evidence type="ECO:0000256" key="2">
    <source>
        <dbReference type="HAMAP-Rule" id="MF_00634"/>
    </source>
</evidence>
<keyword evidence="4" id="KW-1185">Reference proteome</keyword>
<evidence type="ECO:0000256" key="1">
    <source>
        <dbReference type="ARBA" id="ARBA00010364"/>
    </source>
</evidence>
<dbReference type="RefSeq" id="WP_311690175.1">
    <property type="nucleotide sequence ID" value="NZ_JAVRHL010000002.1"/>
</dbReference>
<dbReference type="Proteomes" id="UP001265259">
    <property type="component" value="Unassembled WGS sequence"/>
</dbReference>
<dbReference type="Gene3D" id="3.30.1200.10">
    <property type="entry name" value="YggU-like"/>
    <property type="match status" value="1"/>
</dbReference>
<evidence type="ECO:0000313" key="4">
    <source>
        <dbReference type="Proteomes" id="UP001265259"/>
    </source>
</evidence>
<dbReference type="PANTHER" id="PTHR13420">
    <property type="entry name" value="UPF0235 PROTEIN C15ORF40"/>
    <property type="match status" value="1"/>
</dbReference>
<organism evidence="3 4">
    <name type="scientific">Tropicimonas omnivorans</name>
    <dbReference type="NCBI Taxonomy" id="3075590"/>
    <lineage>
        <taxon>Bacteria</taxon>
        <taxon>Pseudomonadati</taxon>
        <taxon>Pseudomonadota</taxon>
        <taxon>Alphaproteobacteria</taxon>
        <taxon>Rhodobacterales</taxon>
        <taxon>Roseobacteraceae</taxon>
        <taxon>Tropicimonas</taxon>
    </lineage>
</organism>